<dbReference type="SFLD" id="SFLDG01102">
    <property type="entry name" value="Uncharacterised_Radical_SAM_Su"/>
    <property type="match status" value="1"/>
</dbReference>
<name>A0A6N2XCJ4_9BACE</name>
<dbReference type="PANTHER" id="PTHR21180">
    <property type="entry name" value="ENDONUCLEASE/EXONUCLEASE/PHOSPHATASE FAMILY DOMAIN-CONTAINING PROTEIN 1"/>
    <property type="match status" value="1"/>
</dbReference>
<dbReference type="CDD" id="cd01335">
    <property type="entry name" value="Radical_SAM"/>
    <property type="match status" value="1"/>
</dbReference>
<feature type="domain" description="Radical SAM core" evidence="6">
    <location>
        <begin position="82"/>
        <end position="213"/>
    </location>
</feature>
<evidence type="ECO:0000256" key="5">
    <source>
        <dbReference type="ARBA" id="ARBA00023014"/>
    </source>
</evidence>
<reference evidence="7" key="1">
    <citation type="submission" date="2019-11" db="EMBL/GenBank/DDBJ databases">
        <authorList>
            <person name="Feng L."/>
        </authorList>
    </citation>
    <scope>NUCLEOTIDE SEQUENCE</scope>
    <source>
        <strain evidence="7">BintestinalisLFYP9</strain>
    </source>
</reference>
<evidence type="ECO:0000256" key="4">
    <source>
        <dbReference type="ARBA" id="ARBA00023004"/>
    </source>
</evidence>
<dbReference type="SFLD" id="SFLDS00029">
    <property type="entry name" value="Radical_SAM"/>
    <property type="match status" value="1"/>
</dbReference>
<dbReference type="Gene3D" id="3.20.20.70">
    <property type="entry name" value="Aldolase class I"/>
    <property type="match status" value="1"/>
</dbReference>
<keyword evidence="4" id="KW-0408">Iron</keyword>
<dbReference type="InterPro" id="IPR013785">
    <property type="entry name" value="Aldolase_TIM"/>
</dbReference>
<dbReference type="GO" id="GO:0046872">
    <property type="term" value="F:metal ion binding"/>
    <property type="evidence" value="ECO:0007669"/>
    <property type="project" value="UniProtKB-KW"/>
</dbReference>
<dbReference type="NCBIfam" id="TIGR03916">
    <property type="entry name" value="rSAM_link_UDG"/>
    <property type="match status" value="1"/>
</dbReference>
<dbReference type="InterPro" id="IPR010994">
    <property type="entry name" value="RuvA_2-like"/>
</dbReference>
<keyword evidence="3" id="KW-0479">Metal-binding</keyword>
<organism evidence="7">
    <name type="scientific">Bacteroides intestinalis</name>
    <dbReference type="NCBI Taxonomy" id="329854"/>
    <lineage>
        <taxon>Bacteria</taxon>
        <taxon>Pseudomonadati</taxon>
        <taxon>Bacteroidota</taxon>
        <taxon>Bacteroidia</taxon>
        <taxon>Bacteroidales</taxon>
        <taxon>Bacteroidaceae</taxon>
        <taxon>Bacteroides</taxon>
    </lineage>
</organism>
<dbReference type="GO" id="GO:0051536">
    <property type="term" value="F:iron-sulfur cluster binding"/>
    <property type="evidence" value="ECO:0007669"/>
    <property type="project" value="UniProtKB-KW"/>
</dbReference>
<dbReference type="PANTHER" id="PTHR21180:SF9">
    <property type="entry name" value="TYPE II SECRETION SYSTEM PROTEIN K"/>
    <property type="match status" value="1"/>
</dbReference>
<dbReference type="SUPFAM" id="SSF47781">
    <property type="entry name" value="RuvA domain 2-like"/>
    <property type="match status" value="1"/>
</dbReference>
<evidence type="ECO:0000256" key="1">
    <source>
        <dbReference type="ARBA" id="ARBA00001966"/>
    </source>
</evidence>
<evidence type="ECO:0000259" key="6">
    <source>
        <dbReference type="Pfam" id="PF04055"/>
    </source>
</evidence>
<gene>
    <name evidence="7" type="ORF">BILFYP9_04555</name>
</gene>
<evidence type="ECO:0000256" key="3">
    <source>
        <dbReference type="ARBA" id="ARBA00022723"/>
    </source>
</evidence>
<evidence type="ECO:0000313" key="7">
    <source>
        <dbReference type="EMBL" id="VYT52099.1"/>
    </source>
</evidence>
<dbReference type="GO" id="GO:0003824">
    <property type="term" value="F:catalytic activity"/>
    <property type="evidence" value="ECO:0007669"/>
    <property type="project" value="InterPro"/>
</dbReference>
<dbReference type="EMBL" id="CACRSU010000049">
    <property type="protein sequence ID" value="VYT52099.1"/>
    <property type="molecule type" value="Genomic_DNA"/>
</dbReference>
<dbReference type="InterPro" id="IPR058240">
    <property type="entry name" value="rSAM_sf"/>
</dbReference>
<comment type="cofactor">
    <cofactor evidence="1">
        <name>[4Fe-4S] cluster</name>
        <dbReference type="ChEBI" id="CHEBI:49883"/>
    </cofactor>
</comment>
<dbReference type="SUPFAM" id="SSF102114">
    <property type="entry name" value="Radical SAM enzymes"/>
    <property type="match status" value="1"/>
</dbReference>
<keyword evidence="2" id="KW-0949">S-adenosyl-L-methionine</keyword>
<dbReference type="Pfam" id="PF04055">
    <property type="entry name" value="Radical_SAM"/>
    <property type="match status" value="1"/>
</dbReference>
<protein>
    <submittedName>
        <fullName evidence="7">Radical SAM superfamily protein</fullName>
    </submittedName>
</protein>
<accession>A0A6N2XCJ4</accession>
<proteinExistence type="predicted"/>
<dbReference type="InterPro" id="IPR023874">
    <property type="entry name" value="DNA_rSAM_put"/>
</dbReference>
<dbReference type="InterPro" id="IPR007197">
    <property type="entry name" value="rSAM"/>
</dbReference>
<dbReference type="AlphaFoldDB" id="A0A6N2XCJ4"/>
<keyword evidence="5" id="KW-0411">Iron-sulfur</keyword>
<evidence type="ECO:0000256" key="2">
    <source>
        <dbReference type="ARBA" id="ARBA00022691"/>
    </source>
</evidence>
<sequence length="440" mass="50304">MFPSLRIANFGPIISCVVDMNENVLNKLKILAESAKYDVSCSSSGTVRSNKPGMLGNTVGGWGICHSFAEDGRCISLLKVMLTNYCIYDCAYCINRRSNDLPRATLSVSELVDLTMEFYRRNYIEGLFLSSGVVRSPDYTMERLVRVAKDLRTVHRFNGYIHLKSIPGASRELVNEAGLYADRLSVNVEIPKEENLKLLAPEKDHKSVYAPMRYIQQGVLESSEERKKHRHAPRFAPAGQSTQMIVGATAETDKDILFLSSALYKGPTMRRVYYSGYISVNTYDTRLPALKQPPLVRENRLYQADWLMRFYQFKVEEIVDDAYPDLDLEIDPKLSWALRHPEQFPVDINRADYEMLLRIPGVGVKSARLIVASRRFSKLGFYELKKIGVVMKKAQYFITCHELPMKTVNEMTPQAVRSLLITKPNKKKVDERQLLLDFRD</sequence>
<dbReference type="Gene3D" id="1.10.150.320">
    <property type="entry name" value="Photosystem II 12 kDa extrinsic protein"/>
    <property type="match status" value="1"/>
</dbReference>
<dbReference type="InterPro" id="IPR051675">
    <property type="entry name" value="Endo/Exo/Phosphatase_dom_1"/>
</dbReference>